<dbReference type="InterPro" id="IPR016040">
    <property type="entry name" value="NAD(P)-bd_dom"/>
</dbReference>
<proteinExistence type="predicted"/>
<dbReference type="PANTHER" id="PTHR12126">
    <property type="entry name" value="NADH-UBIQUINONE OXIDOREDUCTASE 39 KDA SUBUNIT-RELATED"/>
    <property type="match status" value="1"/>
</dbReference>
<protein>
    <submittedName>
        <fullName evidence="2">NAD(P)-binding Rossmann-fold superfamily protein</fullName>
    </submittedName>
</protein>
<name>A0A1Y1IPQ3_KLENI</name>
<accession>A0A1Y1IPQ3</accession>
<dbReference type="InterPro" id="IPR051207">
    <property type="entry name" value="ComplexI_NDUFA9_subunit"/>
</dbReference>
<dbReference type="EMBL" id="DF237740">
    <property type="protein sequence ID" value="GAQ91469.1"/>
    <property type="molecule type" value="Genomic_DNA"/>
</dbReference>
<dbReference type="InterPro" id="IPR036291">
    <property type="entry name" value="NAD(P)-bd_dom_sf"/>
</dbReference>
<dbReference type="SUPFAM" id="SSF51735">
    <property type="entry name" value="NAD(P)-binding Rossmann-fold domains"/>
    <property type="match status" value="1"/>
</dbReference>
<dbReference type="OrthoDB" id="276721at2759"/>
<dbReference type="Pfam" id="PF13460">
    <property type="entry name" value="NAD_binding_10"/>
    <property type="match status" value="1"/>
</dbReference>
<evidence type="ECO:0000259" key="1">
    <source>
        <dbReference type="Pfam" id="PF13460"/>
    </source>
</evidence>
<reference evidence="2 3" key="1">
    <citation type="journal article" date="2014" name="Nat. Commun.">
        <title>Klebsormidium flaccidum genome reveals primary factors for plant terrestrial adaptation.</title>
        <authorList>
            <person name="Hori K."/>
            <person name="Maruyama F."/>
            <person name="Fujisawa T."/>
            <person name="Togashi T."/>
            <person name="Yamamoto N."/>
            <person name="Seo M."/>
            <person name="Sato S."/>
            <person name="Yamada T."/>
            <person name="Mori H."/>
            <person name="Tajima N."/>
            <person name="Moriyama T."/>
            <person name="Ikeuchi M."/>
            <person name="Watanabe M."/>
            <person name="Wada H."/>
            <person name="Kobayashi K."/>
            <person name="Saito M."/>
            <person name="Masuda T."/>
            <person name="Sasaki-Sekimoto Y."/>
            <person name="Mashiguchi K."/>
            <person name="Awai K."/>
            <person name="Shimojima M."/>
            <person name="Masuda S."/>
            <person name="Iwai M."/>
            <person name="Nobusawa T."/>
            <person name="Narise T."/>
            <person name="Kondo S."/>
            <person name="Saito H."/>
            <person name="Sato R."/>
            <person name="Murakawa M."/>
            <person name="Ihara Y."/>
            <person name="Oshima-Yamada Y."/>
            <person name="Ohtaka K."/>
            <person name="Satoh M."/>
            <person name="Sonobe K."/>
            <person name="Ishii M."/>
            <person name="Ohtani R."/>
            <person name="Kanamori-Sato M."/>
            <person name="Honoki R."/>
            <person name="Miyazaki D."/>
            <person name="Mochizuki H."/>
            <person name="Umetsu J."/>
            <person name="Higashi K."/>
            <person name="Shibata D."/>
            <person name="Kamiya Y."/>
            <person name="Sato N."/>
            <person name="Nakamura Y."/>
            <person name="Tabata S."/>
            <person name="Ida S."/>
            <person name="Kurokawa K."/>
            <person name="Ohta H."/>
        </authorList>
    </citation>
    <scope>NUCLEOTIDE SEQUENCE [LARGE SCALE GENOMIC DNA]</scope>
    <source>
        <strain evidence="2 3">NIES-2285</strain>
    </source>
</reference>
<dbReference type="GO" id="GO:0005739">
    <property type="term" value="C:mitochondrion"/>
    <property type="evidence" value="ECO:0000318"/>
    <property type="project" value="GO_Central"/>
</dbReference>
<sequence>MASQSVCINLQSPALSTFQGAHKVAKTVQTRAHSSAGVHCCGAECSQHRLSSLRQERRRTNVAHALTPKTDGFLGRALESLTHDPIRRSPAPRNSSCRAAVGSSTATSPVIDVEGVVKPIKLIVLGGNGFVGSHVVRAAIEKGYEVTSINRSGRPTVAEAWVYNAQWITADVFSADLESYFAGASAVMSCLGGFGTNEQMERICGDATVRAAEAAKNAGVPRFIFVSVHDYNLPSGVKDSIGYFVGKKKAEARIAELYPGSGVILRPGFIYGSRRVPQANNVSIPLTPVGAAVEKSLSILPDALTDALCRIPGSDVLIAPPVDVEDVARAAVEAVRDESTPGVLDIKAIKRIASSSQR</sequence>
<dbReference type="Gene3D" id="3.40.50.720">
    <property type="entry name" value="NAD(P)-binding Rossmann-like Domain"/>
    <property type="match status" value="1"/>
</dbReference>
<evidence type="ECO:0000313" key="2">
    <source>
        <dbReference type="EMBL" id="GAQ91469.1"/>
    </source>
</evidence>
<dbReference type="PANTHER" id="PTHR12126:SF5">
    <property type="entry name" value="OS04G0403500 PROTEIN"/>
    <property type="match status" value="1"/>
</dbReference>
<dbReference type="OMA" id="WERADIF"/>
<gene>
    <name evidence="2" type="ORF">KFL_007910020</name>
</gene>
<dbReference type="AlphaFoldDB" id="A0A1Y1IPQ3"/>
<feature type="domain" description="NAD(P)-binding" evidence="1">
    <location>
        <begin position="126"/>
        <end position="268"/>
    </location>
</feature>
<dbReference type="GO" id="GO:0006744">
    <property type="term" value="P:ubiquinone biosynthetic process"/>
    <property type="evidence" value="ECO:0000318"/>
    <property type="project" value="GO_Central"/>
</dbReference>
<dbReference type="Proteomes" id="UP000054558">
    <property type="component" value="Unassembled WGS sequence"/>
</dbReference>
<organism evidence="2 3">
    <name type="scientific">Klebsormidium nitens</name>
    <name type="common">Green alga</name>
    <name type="synonym">Ulothrix nitens</name>
    <dbReference type="NCBI Taxonomy" id="105231"/>
    <lineage>
        <taxon>Eukaryota</taxon>
        <taxon>Viridiplantae</taxon>
        <taxon>Streptophyta</taxon>
        <taxon>Klebsormidiophyceae</taxon>
        <taxon>Klebsormidiales</taxon>
        <taxon>Klebsormidiaceae</taxon>
        <taxon>Klebsormidium</taxon>
    </lineage>
</organism>
<dbReference type="FunFam" id="3.40.50.720:FF:000349">
    <property type="entry name" value="Uncharacterized protein At1g32220, chloroplastic"/>
    <property type="match status" value="1"/>
</dbReference>
<keyword evidence="3" id="KW-1185">Reference proteome</keyword>
<dbReference type="GO" id="GO:0044877">
    <property type="term" value="F:protein-containing complex binding"/>
    <property type="evidence" value="ECO:0000318"/>
    <property type="project" value="GO_Central"/>
</dbReference>
<evidence type="ECO:0000313" key="3">
    <source>
        <dbReference type="Proteomes" id="UP000054558"/>
    </source>
</evidence>
<dbReference type="STRING" id="105231.A0A1Y1IPQ3"/>